<proteinExistence type="predicted"/>
<dbReference type="PANTHER" id="PTHR47424:SF3">
    <property type="entry name" value="REGULATORY PROTEIN GAL4"/>
    <property type="match status" value="1"/>
</dbReference>
<dbReference type="PROSITE" id="PS00463">
    <property type="entry name" value="ZN2_CY6_FUNGAL_1"/>
    <property type="match status" value="1"/>
</dbReference>
<evidence type="ECO:0000313" key="13">
    <source>
        <dbReference type="EMBL" id="OVF04001.1"/>
    </source>
</evidence>
<dbReference type="GO" id="GO:0000981">
    <property type="term" value="F:DNA-binding transcription factor activity, RNA polymerase II-specific"/>
    <property type="evidence" value="ECO:0007669"/>
    <property type="project" value="InterPro"/>
</dbReference>
<dbReference type="SMART" id="SM00066">
    <property type="entry name" value="GAL4"/>
    <property type="match status" value="1"/>
</dbReference>
<protein>
    <recommendedName>
        <fullName evidence="12">Zn(2)-C6 fungal-type domain-containing protein</fullName>
    </recommendedName>
</protein>
<evidence type="ECO:0000256" key="1">
    <source>
        <dbReference type="ARBA" id="ARBA00004123"/>
    </source>
</evidence>
<dbReference type="FunFam" id="4.10.240.10:FF:000009">
    <property type="entry name" value="C6 transcription factor (Gal4)"/>
    <property type="match status" value="1"/>
</dbReference>
<evidence type="ECO:0000256" key="10">
    <source>
        <dbReference type="ARBA" id="ARBA00023277"/>
    </source>
</evidence>
<keyword evidence="8" id="KW-0804">Transcription</keyword>
<dbReference type="GO" id="GO:0000978">
    <property type="term" value="F:RNA polymerase II cis-regulatory region sequence-specific DNA binding"/>
    <property type="evidence" value="ECO:0007669"/>
    <property type="project" value="TreeGrafter"/>
</dbReference>
<keyword evidence="4" id="KW-0805">Transcription regulation</keyword>
<feature type="region of interest" description="Disordered" evidence="11">
    <location>
        <begin position="103"/>
        <end position="134"/>
    </location>
</feature>
<feature type="compositionally biased region" description="Basic and acidic residues" evidence="11">
    <location>
        <begin position="124"/>
        <end position="134"/>
    </location>
</feature>
<gene>
    <name evidence="13" type="ORF">A9F13_29g00099</name>
</gene>
<keyword evidence="3" id="KW-0862">Zinc</keyword>
<dbReference type="Pfam" id="PF00172">
    <property type="entry name" value="Zn_clus"/>
    <property type="match status" value="1"/>
</dbReference>
<dbReference type="GO" id="GO:0008270">
    <property type="term" value="F:zinc ion binding"/>
    <property type="evidence" value="ECO:0007669"/>
    <property type="project" value="InterPro"/>
</dbReference>
<organism evidence="13 14">
    <name type="scientific">Clavispora lusitaniae</name>
    <name type="common">Candida lusitaniae</name>
    <dbReference type="NCBI Taxonomy" id="36911"/>
    <lineage>
        <taxon>Eukaryota</taxon>
        <taxon>Fungi</taxon>
        <taxon>Dikarya</taxon>
        <taxon>Ascomycota</taxon>
        <taxon>Saccharomycotina</taxon>
        <taxon>Pichiomycetes</taxon>
        <taxon>Metschnikowiaceae</taxon>
        <taxon>Clavispora</taxon>
    </lineage>
</organism>
<dbReference type="SUPFAM" id="SSF57701">
    <property type="entry name" value="Zn2/Cys6 DNA-binding domain"/>
    <property type="match status" value="1"/>
</dbReference>
<evidence type="ECO:0000256" key="11">
    <source>
        <dbReference type="SAM" id="MobiDB-lite"/>
    </source>
</evidence>
<evidence type="ECO:0000256" key="2">
    <source>
        <dbReference type="ARBA" id="ARBA00022723"/>
    </source>
</evidence>
<sequence>MTSVKQEPSSPPFFSMENLSNLPSESLAEEKFDALDLGELKHSEIDSKPEQQLKQPQLELTHPELDLKQPLVDQTPFTVPVMANVPSQAPPVALNASVPPPVLQSNMHSAKPAPVADTLTQSGSKDECNSKEESDMNNLNIEQACDSCRKRKLKCSKEYPKCSKCIQHNWCCSYSPRTVRSPLTRAHLTEVETRLTRVTQMLRFLLPPGVDVDKLMESGRFEGALRPFREKLRGSEPTSLSPSACSVFSGEESLNGSLPKKSLTFDRGYDKEKIKREIIDDFVLNNIHTDKRPFGTENRSGSELGPEMAMLGAGSKQVSSFESTNPVSLTSPSSLLSLDSFDYEVDEELDEKCIKKQKTHPSEYTSIFDEVMCDFT</sequence>
<accession>A0AA91PVR4</accession>
<keyword evidence="5" id="KW-0238">DNA-binding</keyword>
<dbReference type="EMBL" id="LYUB02000029">
    <property type="protein sequence ID" value="OVF04001.1"/>
    <property type="molecule type" value="Genomic_DNA"/>
</dbReference>
<evidence type="ECO:0000313" key="14">
    <source>
        <dbReference type="Proteomes" id="UP000195602"/>
    </source>
</evidence>
<dbReference type="CDD" id="cd14654">
    <property type="entry name" value="ZIP_Gal4"/>
    <property type="match status" value="1"/>
</dbReference>
<dbReference type="Proteomes" id="UP000195602">
    <property type="component" value="Unassembled WGS sequence"/>
</dbReference>
<dbReference type="Gene3D" id="4.10.240.10">
    <property type="entry name" value="Zn(2)-C6 fungal-type DNA-binding domain"/>
    <property type="match status" value="1"/>
</dbReference>
<evidence type="ECO:0000256" key="4">
    <source>
        <dbReference type="ARBA" id="ARBA00023015"/>
    </source>
</evidence>
<evidence type="ECO:0000256" key="3">
    <source>
        <dbReference type="ARBA" id="ARBA00022833"/>
    </source>
</evidence>
<dbReference type="GO" id="GO:0005634">
    <property type="term" value="C:nucleus"/>
    <property type="evidence" value="ECO:0007669"/>
    <property type="project" value="UniProtKB-SubCell"/>
</dbReference>
<evidence type="ECO:0000259" key="12">
    <source>
        <dbReference type="PROSITE" id="PS50048"/>
    </source>
</evidence>
<dbReference type="GO" id="GO:0000435">
    <property type="term" value="P:positive regulation of transcription from RNA polymerase II promoter by galactose"/>
    <property type="evidence" value="ECO:0007669"/>
    <property type="project" value="TreeGrafter"/>
</dbReference>
<dbReference type="PROSITE" id="PS50048">
    <property type="entry name" value="ZN2_CY6_FUNGAL_2"/>
    <property type="match status" value="1"/>
</dbReference>
<keyword evidence="6" id="KW-0299">Galactose metabolism</keyword>
<keyword evidence="2" id="KW-0479">Metal-binding</keyword>
<evidence type="ECO:0000256" key="8">
    <source>
        <dbReference type="ARBA" id="ARBA00023163"/>
    </source>
</evidence>
<dbReference type="InterPro" id="IPR036864">
    <property type="entry name" value="Zn2-C6_fun-type_DNA-bd_sf"/>
</dbReference>
<dbReference type="PANTHER" id="PTHR47424">
    <property type="entry name" value="REGULATORY PROTEIN GAL4"/>
    <property type="match status" value="1"/>
</dbReference>
<evidence type="ECO:0000256" key="9">
    <source>
        <dbReference type="ARBA" id="ARBA00023242"/>
    </source>
</evidence>
<comment type="subcellular location">
    <subcellularLocation>
        <location evidence="1">Nucleus</location>
    </subcellularLocation>
</comment>
<evidence type="ECO:0000256" key="7">
    <source>
        <dbReference type="ARBA" id="ARBA00023159"/>
    </source>
</evidence>
<feature type="domain" description="Zn(2)-C6 fungal-type" evidence="12">
    <location>
        <begin position="144"/>
        <end position="174"/>
    </location>
</feature>
<dbReference type="AlphaFoldDB" id="A0AA91PVR4"/>
<dbReference type="Pfam" id="PF03902">
    <property type="entry name" value="Gal4_dimer"/>
    <property type="match status" value="1"/>
</dbReference>
<comment type="caution">
    <text evidence="13">The sequence shown here is derived from an EMBL/GenBank/DDBJ whole genome shotgun (WGS) entry which is preliminary data.</text>
</comment>
<keyword evidence="7" id="KW-0010">Activator</keyword>
<dbReference type="InterPro" id="IPR051127">
    <property type="entry name" value="Fungal_SecMet_Regulators"/>
</dbReference>
<dbReference type="InterPro" id="IPR001138">
    <property type="entry name" value="Zn2Cys6_DnaBD"/>
</dbReference>
<dbReference type="InterPro" id="IPR005600">
    <property type="entry name" value="Gal4_dimer_dom"/>
</dbReference>
<dbReference type="KEGG" id="clus:A9F13_29g00099"/>
<keyword evidence="10" id="KW-0119">Carbohydrate metabolism</keyword>
<evidence type="ECO:0000256" key="5">
    <source>
        <dbReference type="ARBA" id="ARBA00023125"/>
    </source>
</evidence>
<reference evidence="13 14" key="1">
    <citation type="submission" date="2017-04" db="EMBL/GenBank/DDBJ databases">
        <title>Draft genome of the yeast Clavispora lusitaniae type strain CBS 6936.</title>
        <authorList>
            <person name="Durrens P."/>
            <person name="Klopp C."/>
            <person name="Biteau N."/>
            <person name="Fitton-Ouhabi V."/>
            <person name="Dementhon K."/>
            <person name="Accoceberry I."/>
            <person name="Sherman D.J."/>
            <person name="Noel T."/>
        </authorList>
    </citation>
    <scope>NUCLEOTIDE SEQUENCE [LARGE SCALE GENOMIC DNA]</scope>
    <source>
        <strain evidence="13 14">CBS 6936</strain>
    </source>
</reference>
<dbReference type="Gene3D" id="1.20.5.170">
    <property type="match status" value="1"/>
</dbReference>
<keyword evidence="9" id="KW-0539">Nucleus</keyword>
<name>A0AA91PVR4_CLALS</name>
<evidence type="ECO:0000256" key="6">
    <source>
        <dbReference type="ARBA" id="ARBA00023144"/>
    </source>
</evidence>
<dbReference type="GO" id="GO:0006012">
    <property type="term" value="P:galactose metabolic process"/>
    <property type="evidence" value="ECO:0007669"/>
    <property type="project" value="UniProtKB-KW"/>
</dbReference>
<dbReference type="CDD" id="cd00067">
    <property type="entry name" value="GAL4"/>
    <property type="match status" value="1"/>
</dbReference>